<gene>
    <name evidence="3" type="ORF">CISIN_1g040068mg</name>
</gene>
<dbReference type="EMBL" id="KK784923">
    <property type="protein sequence ID" value="KDO61809.1"/>
    <property type="molecule type" value="Genomic_DNA"/>
</dbReference>
<dbReference type="PaxDb" id="2711-XP_006483715.1"/>
<evidence type="ECO:0000256" key="2">
    <source>
        <dbReference type="SAM" id="SignalP"/>
    </source>
</evidence>
<dbReference type="PANTHER" id="PTHR33184">
    <property type="entry name" value="PROTEIN TAPETUM DETERMINANT 1-LIKE-RELATED"/>
    <property type="match status" value="1"/>
</dbReference>
<reference evidence="3 4" key="1">
    <citation type="submission" date="2014-04" db="EMBL/GenBank/DDBJ databases">
        <authorList>
            <consortium name="International Citrus Genome Consortium"/>
            <person name="Gmitter F."/>
            <person name="Chen C."/>
            <person name="Farmerie W."/>
            <person name="Harkins T."/>
            <person name="Desany B."/>
            <person name="Mohiuddin M."/>
            <person name="Kodira C."/>
            <person name="Borodovsky M."/>
            <person name="Lomsadze A."/>
            <person name="Burns P."/>
            <person name="Jenkins J."/>
            <person name="Prochnik S."/>
            <person name="Shu S."/>
            <person name="Chapman J."/>
            <person name="Pitluck S."/>
            <person name="Schmutz J."/>
            <person name="Rokhsar D."/>
        </authorList>
    </citation>
    <scope>NUCLEOTIDE SEQUENCE</scope>
</reference>
<feature type="chain" id="PRO_5001640748" description="Beta-1,3-N-Acetylglucosaminyltransferase family protein" evidence="2">
    <location>
        <begin position="23"/>
        <end position="123"/>
    </location>
</feature>
<dbReference type="AlphaFoldDB" id="A0A067F358"/>
<dbReference type="STRING" id="2711.A0A067F358"/>
<feature type="signal peptide" evidence="2">
    <location>
        <begin position="1"/>
        <end position="22"/>
    </location>
</feature>
<evidence type="ECO:0000313" key="3">
    <source>
        <dbReference type="EMBL" id="KDO61809.1"/>
    </source>
</evidence>
<evidence type="ECO:0000313" key="4">
    <source>
        <dbReference type="Proteomes" id="UP000027120"/>
    </source>
</evidence>
<protein>
    <recommendedName>
        <fullName evidence="5">Beta-1,3-N-Acetylglucosaminyltransferase family protein</fullName>
    </recommendedName>
</protein>
<keyword evidence="1 2" id="KW-0732">Signal</keyword>
<evidence type="ECO:0008006" key="5">
    <source>
        <dbReference type="Google" id="ProtNLM"/>
    </source>
</evidence>
<dbReference type="Pfam" id="PF24068">
    <property type="entry name" value="TPD1_C"/>
    <property type="match status" value="1"/>
</dbReference>
<accession>A0A067F358</accession>
<dbReference type="eggNOG" id="ENOG502S7JS">
    <property type="taxonomic scope" value="Eukaryota"/>
</dbReference>
<organism evidence="3 4">
    <name type="scientific">Citrus sinensis</name>
    <name type="common">Sweet orange</name>
    <name type="synonym">Citrus aurantium var. sinensis</name>
    <dbReference type="NCBI Taxonomy" id="2711"/>
    <lineage>
        <taxon>Eukaryota</taxon>
        <taxon>Viridiplantae</taxon>
        <taxon>Streptophyta</taxon>
        <taxon>Embryophyta</taxon>
        <taxon>Tracheophyta</taxon>
        <taxon>Spermatophyta</taxon>
        <taxon>Magnoliopsida</taxon>
        <taxon>eudicotyledons</taxon>
        <taxon>Gunneridae</taxon>
        <taxon>Pentapetalae</taxon>
        <taxon>rosids</taxon>
        <taxon>malvids</taxon>
        <taxon>Sapindales</taxon>
        <taxon>Rutaceae</taxon>
        <taxon>Aurantioideae</taxon>
        <taxon>Citrus</taxon>
    </lineage>
</organism>
<sequence>MAAILKFLAAIMLFTIITKGNCQCTLDDIKVSQSQTGKTVPNKQEWRLTLNNTCICTQLELKLSCKGFQTVEPIDPSIIAISGDECTVVNNGNPFYGFTTLSFNYAWDTSFPFKPISSQISCS</sequence>
<dbReference type="Proteomes" id="UP000027120">
    <property type="component" value="Unassembled WGS sequence"/>
</dbReference>
<dbReference type="InterPro" id="IPR040361">
    <property type="entry name" value="TPD1"/>
</dbReference>
<keyword evidence="4" id="KW-1185">Reference proteome</keyword>
<name>A0A067F358_CITSI</name>
<dbReference type="PANTHER" id="PTHR33184:SF72">
    <property type="entry name" value="BETA-1,3-N-ACETYLGLUCOSAMINYLTRANSFERASE FAMILY PROTEIN"/>
    <property type="match status" value="1"/>
</dbReference>
<evidence type="ECO:0000256" key="1">
    <source>
        <dbReference type="ARBA" id="ARBA00022729"/>
    </source>
</evidence>
<dbReference type="GO" id="GO:0001709">
    <property type="term" value="P:cell fate determination"/>
    <property type="evidence" value="ECO:0000318"/>
    <property type="project" value="GO_Central"/>
</dbReference>
<proteinExistence type="predicted"/>